<feature type="region of interest" description="Disordered" evidence="1">
    <location>
        <begin position="72"/>
        <end position="105"/>
    </location>
</feature>
<dbReference type="RefSeq" id="WP_201076608.1">
    <property type="nucleotide sequence ID" value="NZ_CP067420.1"/>
</dbReference>
<reference evidence="2" key="1">
    <citation type="submission" date="2021-02" db="EMBL/GenBank/DDBJ databases">
        <title>Skermanella TT6 skin isolate.</title>
        <authorList>
            <person name="Lee K."/>
            <person name="Ganzorig M."/>
        </authorList>
    </citation>
    <scope>NUCLEOTIDE SEQUENCE</scope>
    <source>
        <strain evidence="2">TT6</strain>
    </source>
</reference>
<evidence type="ECO:0000313" key="2">
    <source>
        <dbReference type="EMBL" id="QQP89855.1"/>
    </source>
</evidence>
<gene>
    <name evidence="2" type="ORF">IGS68_00810</name>
</gene>
<evidence type="ECO:0000256" key="1">
    <source>
        <dbReference type="SAM" id="MobiDB-lite"/>
    </source>
</evidence>
<feature type="compositionally biased region" description="Basic and acidic residues" evidence="1">
    <location>
        <begin position="1"/>
        <end position="15"/>
    </location>
</feature>
<keyword evidence="3" id="KW-1185">Reference proteome</keyword>
<dbReference type="EMBL" id="CP067420">
    <property type="protein sequence ID" value="QQP89855.1"/>
    <property type="molecule type" value="Genomic_DNA"/>
</dbReference>
<proteinExistence type="predicted"/>
<accession>A0ABX7B7X3</accession>
<evidence type="ECO:0000313" key="3">
    <source>
        <dbReference type="Proteomes" id="UP000595197"/>
    </source>
</evidence>
<protein>
    <submittedName>
        <fullName evidence="2">Uncharacterized protein</fullName>
    </submittedName>
</protein>
<sequence length="105" mass="10709">MTTDAGRDGMRDTESAPRTPEIAGDVILRLGGEVPEPVTLIRTLSGWGLGLRAAHETVGRLSPGETVPLGLTGAPARDDQRRILNGPGIGASFPEASAGPGGNTP</sequence>
<feature type="region of interest" description="Disordered" evidence="1">
    <location>
        <begin position="1"/>
        <end position="22"/>
    </location>
</feature>
<organism evidence="2 3">
    <name type="scientific">Skermanella cutis</name>
    <dbReference type="NCBI Taxonomy" id="2775420"/>
    <lineage>
        <taxon>Bacteria</taxon>
        <taxon>Pseudomonadati</taxon>
        <taxon>Pseudomonadota</taxon>
        <taxon>Alphaproteobacteria</taxon>
        <taxon>Rhodospirillales</taxon>
        <taxon>Azospirillaceae</taxon>
        <taxon>Skermanella</taxon>
    </lineage>
</organism>
<name>A0ABX7B7X3_9PROT</name>
<dbReference type="Proteomes" id="UP000595197">
    <property type="component" value="Chromosome"/>
</dbReference>